<dbReference type="AlphaFoldDB" id="A0A0F9SIZ7"/>
<organism evidence="2">
    <name type="scientific">marine sediment metagenome</name>
    <dbReference type="NCBI Taxonomy" id="412755"/>
    <lineage>
        <taxon>unclassified sequences</taxon>
        <taxon>metagenomes</taxon>
        <taxon>ecological metagenomes</taxon>
    </lineage>
</organism>
<accession>A0A0F9SIZ7</accession>
<keyword evidence="1" id="KW-0472">Membrane</keyword>
<name>A0A0F9SIZ7_9ZZZZ</name>
<protein>
    <submittedName>
        <fullName evidence="2">Uncharacterized protein</fullName>
    </submittedName>
</protein>
<sequence length="69" mass="7589">MINPKIIAARIALHSIVGMLLLSLVLIVLFGIVAHMEQQDGRVRLSRGPVRMLLEPEQPVVYGMDQPSG</sequence>
<gene>
    <name evidence="2" type="ORF">LCGC14_0845490</name>
</gene>
<reference evidence="2" key="1">
    <citation type="journal article" date="2015" name="Nature">
        <title>Complex archaea that bridge the gap between prokaryotes and eukaryotes.</title>
        <authorList>
            <person name="Spang A."/>
            <person name="Saw J.H."/>
            <person name="Jorgensen S.L."/>
            <person name="Zaremba-Niedzwiedzka K."/>
            <person name="Martijn J."/>
            <person name="Lind A.E."/>
            <person name="van Eijk R."/>
            <person name="Schleper C."/>
            <person name="Guy L."/>
            <person name="Ettema T.J."/>
        </authorList>
    </citation>
    <scope>NUCLEOTIDE SEQUENCE</scope>
</reference>
<dbReference type="EMBL" id="LAZR01002497">
    <property type="protein sequence ID" value="KKN29293.1"/>
    <property type="molecule type" value="Genomic_DNA"/>
</dbReference>
<proteinExistence type="predicted"/>
<keyword evidence="1" id="KW-0812">Transmembrane</keyword>
<evidence type="ECO:0000256" key="1">
    <source>
        <dbReference type="SAM" id="Phobius"/>
    </source>
</evidence>
<comment type="caution">
    <text evidence="2">The sequence shown here is derived from an EMBL/GenBank/DDBJ whole genome shotgun (WGS) entry which is preliminary data.</text>
</comment>
<keyword evidence="1" id="KW-1133">Transmembrane helix</keyword>
<feature type="transmembrane region" description="Helical" evidence="1">
    <location>
        <begin position="12"/>
        <end position="34"/>
    </location>
</feature>
<evidence type="ECO:0000313" key="2">
    <source>
        <dbReference type="EMBL" id="KKN29293.1"/>
    </source>
</evidence>